<reference evidence="2 3" key="1">
    <citation type="submission" date="2024-06" db="EMBL/GenBank/DDBJ databases">
        <authorList>
            <person name="Kraege A."/>
            <person name="Thomma B."/>
        </authorList>
    </citation>
    <scope>NUCLEOTIDE SEQUENCE [LARGE SCALE GENOMIC DNA]</scope>
</reference>
<dbReference type="NCBIfam" id="NF047352">
    <property type="entry name" value="P_loop_sacsin"/>
    <property type="match status" value="1"/>
</dbReference>
<gene>
    <name evidence="2" type="primary">g145</name>
    <name evidence="2" type="ORF">VP750_LOCUS122</name>
</gene>
<dbReference type="InterPro" id="IPR036890">
    <property type="entry name" value="HATPase_C_sf"/>
</dbReference>
<protein>
    <submittedName>
        <fullName evidence="2">G145 protein</fullName>
    </submittedName>
</protein>
<evidence type="ECO:0000259" key="1">
    <source>
        <dbReference type="Pfam" id="PF25794"/>
    </source>
</evidence>
<feature type="domain" description="Sacsin/Nov" evidence="1">
    <location>
        <begin position="12"/>
        <end position="56"/>
    </location>
</feature>
<dbReference type="Pfam" id="PF25794">
    <property type="entry name" value="SACS"/>
    <property type="match status" value="3"/>
</dbReference>
<proteinExistence type="predicted"/>
<dbReference type="InterPro" id="IPR052972">
    <property type="entry name" value="Sacsin_chaperone_reg"/>
</dbReference>
<dbReference type="SUPFAM" id="SSF55874">
    <property type="entry name" value="ATPase domain of HSP90 chaperone/DNA topoisomerase II/histidine kinase"/>
    <property type="match status" value="1"/>
</dbReference>
<evidence type="ECO:0000313" key="3">
    <source>
        <dbReference type="Proteomes" id="UP001497392"/>
    </source>
</evidence>
<dbReference type="Proteomes" id="UP001497392">
    <property type="component" value="Unassembled WGS sequence"/>
</dbReference>
<dbReference type="EMBL" id="CAXHTA020000001">
    <property type="protein sequence ID" value="CAL5218463.1"/>
    <property type="molecule type" value="Genomic_DNA"/>
</dbReference>
<comment type="caution">
    <text evidence="2">The sequence shown here is derived from an EMBL/GenBank/DDBJ whole genome shotgun (WGS) entry which is preliminary data.</text>
</comment>
<dbReference type="PANTHER" id="PTHR15600">
    <property type="entry name" value="SACSIN"/>
    <property type="match status" value="1"/>
</dbReference>
<accession>A0ABP1FF01</accession>
<dbReference type="InterPro" id="IPR058210">
    <property type="entry name" value="SACS/Nov_dom"/>
</dbReference>
<keyword evidence="3" id="KW-1185">Reference proteome</keyword>
<organism evidence="2 3">
    <name type="scientific">Coccomyxa viridis</name>
    <dbReference type="NCBI Taxonomy" id="1274662"/>
    <lineage>
        <taxon>Eukaryota</taxon>
        <taxon>Viridiplantae</taxon>
        <taxon>Chlorophyta</taxon>
        <taxon>core chlorophytes</taxon>
        <taxon>Trebouxiophyceae</taxon>
        <taxon>Trebouxiophyceae incertae sedis</taxon>
        <taxon>Coccomyxaceae</taxon>
        <taxon>Coccomyxa</taxon>
    </lineage>
</organism>
<evidence type="ECO:0000313" key="2">
    <source>
        <dbReference type="EMBL" id="CAL5218463.1"/>
    </source>
</evidence>
<feature type="domain" description="Sacsin/Nov" evidence="1">
    <location>
        <begin position="58"/>
        <end position="181"/>
    </location>
</feature>
<feature type="domain" description="Sacsin/Nov" evidence="1">
    <location>
        <begin position="1308"/>
        <end position="1546"/>
    </location>
</feature>
<name>A0ABP1FF01_9CHLO</name>
<sequence length="2325" mass="251145">MDVWQDFGQKIDLAVRIKDVLFDYPEGTSVLKEIVQNADDAGAETVKFCFDERHHGAGDSLVIFDPHCRWVPNITPSNPGKRINFVSTPAAQEHPDQFAPYKVFGCDARKPFQGTLFRFPLRTPAHAQASRISKQVYTAEKVHSLLQALKQEVINVLLFLKNVQRIEVHRWAPGYSESNLMYSCSLADASSSITAARRYIMLLAAEFQPERTAAPKAHSLTVALQDGQGKTEKRQKFLISQACGGGASNEMAQAASKAFDVHVIPYGAVSGLLSSESDGADDSRPPVLHGQAFCSLPVTPTGLPVHVNGFFELSSNRRDIWHGEGMAGVGQLRCDYNMALLKDVAARAYAHMLQEAAQVLGPTAAYFQLWPLGPVRQPWSVLTQGLFTHLGAYRVVHTHAHGGQWLLPDEAVYLDGAALRDDALVRALSAIGMPVASGPAAVHRILLQRKQSQAALLSPAYLRDFIRSHAAQAESAVRAERSHTAALLSYCLQDIDDSDADSCSALKGLPLLPLLGGQLGTVDAFSSRSSALYISSKLDAELLEEAQSSLVDLSHFDRECSDRLWNLARLGCLNLQIVDELALAEVFLPRLLPQHWRGKAFIARTDAASGPQPERLSLLWRKLKEFEELECLKGWPVLPTVDGVAALVPLQASVLVWEPDTKEAPAPAGAALQKLGIRFVSSAKGPSHPKLHRYLHPGNGKGFLAALLTSSCASWPQHFANKGVTTEERRALRSVLLQVKVLPVKTVTLPSVERWLHGNTRLMELLKALPIFEAANAAGAAEPAFKDLRELTLAAPERMPAAALDNSFVLAKAPGQRAALPCLGVEMLSHSTVIRKHLLGRLSSIAAPARQEMCAYILQHLSDLHGQDSGILSVLRVSPFVDTKSGSLLPPSKLHDPRVPELAALLDVETAFPAAPFDSEEALAALTRLGMRSSIGPDSILQSAWYIAELGLRDLDQAHDRGLKLLHCLELEAPRLFSPEPEDAGMARLRETLGRSQKLSPRSRPAAGFWAELGNIAWCPVLSEAPTPGLPWPSSCERLAPPRGTRPLSDAWLCSSTLRLLSTECRSAALAAGLGWLQPLNASILANQLTSIGRLHAAGEAQDIHVLQQVAQAVPQIYNALAGLEKEDVEMINAVLADSPCVWVGNGFVTPGRVAFRGPVNLAPWVYCIPADLAPFHDFLAQLGVRDSFSARQYVGIMADMAAALKGERLSAEQQEQAIAVLQALSDMQFQARTLYVPDKHSVLAPASELSYDDAKWMKTGARLVHPKLSNEVAERLGVRSLRGQTLAESSDYMQLGVHTVEAFGQSEALTTRLRHIISDYTDGPGILMELLQNADDAGATEVAFLLDEESYPTSSILAPSMAPWQGPALLCYNNAVFTPSDFHSISRIGQDSKLERPAATGRFGLGFNSVYNLTDVPQLVSGEYLVMFDPNCSSLPSVSPSQPGLKISFQKTDLLSQFPDAFRPFLHFGCTLRSHYNGTLFRFPLRTEAAAKTSDICERAYSPSSVHALFEGFRSQAENSLLFLKSVSKLSVHVRAPGSKSPQLLFSATASTQGADNSQAAICKFIGRGGKVDRESFYKRLAGTPASDLPRSILPVSITTHSSSGDPIQHTWLIGNALGGGQAAKMAISLQKDGRGGLVPWAGVAARLPSAQQQAQQAAPGTNGNVQSASTLDGQAFCFLPLPCQTGIPVHINGYFELSSNRRNIWHSSLQSESSGAGRHKSDWNTALLEDLVVPLYAQLLGEAAQRLGATEALYRLWPITMPPVPWLTVVINFYSEVAKLPVVHIEANGGQWVRPAEAHFVDESSRAQPELLEALLREGVPLADQAMPEELVQACLQHIPDARKLSPRAVRAQLGSRQLMAASLSASERTQAAHLLLEYCMSDMDISKPESVYQLIGLQLVPSMSGSLTSLHMSQAPRARPMFLATRQQQEVFVSARDVLVSCEEDTPLYIKLKAVAGTGALTLSPVTAAALSVGSLAVMGSPAPRSCSSSGLCLRPSQAWTGCTSGHSSPAKAATFVHPKAHPRSQLSQVIEEGAWSEAVGSAVSKRGVQVIEEGAWSEAVGSALSKLGVQVLDSQVLPLRDLGSARELIHSASGLGVVSAVRTATAGELSRVSALFSAAGLSAEERTQLCSFLLQERWFTEDFSRDLIDTLKTFPIFKLAGSAAPEQRPEPAFTSLSSDQRLPPPGTDAALLGPDFLAQPLPGEAEVLRQRLGVALVSQTSFLTEHIFPRVSDLPPAPRDALFLDLLRGVDDLERASPQLLEAASQAAFVPSAAGRLAKPCELYDPGSRELTALLDPQAHFPADDFKSPQARLSFPPYLST</sequence>
<dbReference type="PANTHER" id="PTHR15600:SF42">
    <property type="entry name" value="SACSIN"/>
    <property type="match status" value="1"/>
</dbReference>